<dbReference type="PANTHER" id="PTHR45527:SF1">
    <property type="entry name" value="FATTY ACID SYNTHASE"/>
    <property type="match status" value="1"/>
</dbReference>
<feature type="domain" description="Carrier" evidence="7">
    <location>
        <begin position="2098"/>
        <end position="2174"/>
    </location>
</feature>
<evidence type="ECO:0000259" key="7">
    <source>
        <dbReference type="PROSITE" id="PS50075"/>
    </source>
</evidence>
<dbReference type="InterPro" id="IPR020845">
    <property type="entry name" value="AMP-binding_CS"/>
</dbReference>
<evidence type="ECO:0000256" key="4">
    <source>
        <dbReference type="ARBA" id="ARBA00022598"/>
    </source>
</evidence>
<evidence type="ECO:0000256" key="5">
    <source>
        <dbReference type="ARBA" id="ARBA00029454"/>
    </source>
</evidence>
<dbReference type="STRING" id="1450538.A0A2V5HN91"/>
<dbReference type="EMBL" id="KZ825105">
    <property type="protein sequence ID" value="PYI23564.1"/>
    <property type="molecule type" value="Genomic_DNA"/>
</dbReference>
<feature type="domain" description="Carrier" evidence="7">
    <location>
        <begin position="1553"/>
        <end position="1629"/>
    </location>
</feature>
<comment type="similarity">
    <text evidence="5">Belongs to the NRP synthetase family.</text>
</comment>
<dbReference type="SUPFAM" id="SSF56801">
    <property type="entry name" value="Acetyl-CoA synthetase-like"/>
    <property type="match status" value="1"/>
</dbReference>
<dbReference type="GO" id="GO:0043041">
    <property type="term" value="P:amino acid activation for nonribosomal peptide biosynthetic process"/>
    <property type="evidence" value="ECO:0007669"/>
    <property type="project" value="TreeGrafter"/>
</dbReference>
<keyword evidence="9" id="KW-1185">Reference proteome</keyword>
<dbReference type="SUPFAM" id="SSF52777">
    <property type="entry name" value="CoA-dependent acyltransferases"/>
    <property type="match status" value="7"/>
</dbReference>
<dbReference type="OMA" id="DVHICEM"/>
<dbReference type="InterPro" id="IPR023213">
    <property type="entry name" value="CAT-like_dom_sf"/>
</dbReference>
<dbReference type="Pfam" id="PF00668">
    <property type="entry name" value="Condensation"/>
    <property type="match status" value="3"/>
</dbReference>
<protein>
    <submittedName>
        <fullName evidence="8">Putative nonribosomal peptide synthase</fullName>
    </submittedName>
</protein>
<keyword evidence="3" id="KW-0597">Phosphoprotein</keyword>
<dbReference type="InterPro" id="IPR009081">
    <property type="entry name" value="PP-bd_ACP"/>
</dbReference>
<dbReference type="PANTHER" id="PTHR45527">
    <property type="entry name" value="NONRIBOSOMAL PEPTIDE SYNTHETASE"/>
    <property type="match status" value="1"/>
</dbReference>
<evidence type="ECO:0000313" key="8">
    <source>
        <dbReference type="EMBL" id="PYI23564.1"/>
    </source>
</evidence>
<dbReference type="InterPro" id="IPR045851">
    <property type="entry name" value="AMP-bd_C_sf"/>
</dbReference>
<dbReference type="Pfam" id="PF00550">
    <property type="entry name" value="PP-binding"/>
    <property type="match status" value="3"/>
</dbReference>
<dbReference type="Gene3D" id="3.30.559.10">
    <property type="entry name" value="Chloramphenicol acetyltransferase-like domain"/>
    <property type="match status" value="3"/>
</dbReference>
<dbReference type="GO" id="GO:0031177">
    <property type="term" value="F:phosphopantetheine binding"/>
    <property type="evidence" value="ECO:0007669"/>
    <property type="project" value="InterPro"/>
</dbReference>
<dbReference type="InterPro" id="IPR036736">
    <property type="entry name" value="ACP-like_sf"/>
</dbReference>
<accession>A0A2V5HN91</accession>
<keyword evidence="2" id="KW-0596">Phosphopantetheine</keyword>
<comment type="pathway">
    <text evidence="1">Siderophore biosynthesis.</text>
</comment>
<dbReference type="GO" id="GO:0016874">
    <property type="term" value="F:ligase activity"/>
    <property type="evidence" value="ECO:0007669"/>
    <property type="project" value="UniProtKB-KW"/>
</dbReference>
<dbReference type="FunFam" id="3.30.300.30:FF:000033">
    <property type="entry name" value="Nonribosomal siderophore peptide synthase SidC"/>
    <property type="match status" value="1"/>
</dbReference>
<gene>
    <name evidence="8" type="ORF">BO99DRAFT_428848</name>
</gene>
<dbReference type="GO" id="GO:0005737">
    <property type="term" value="C:cytoplasm"/>
    <property type="evidence" value="ECO:0007669"/>
    <property type="project" value="TreeGrafter"/>
</dbReference>
<dbReference type="GO" id="GO:0044550">
    <property type="term" value="P:secondary metabolite biosynthetic process"/>
    <property type="evidence" value="ECO:0007669"/>
    <property type="project" value="TreeGrafter"/>
</dbReference>
<evidence type="ECO:0000313" key="9">
    <source>
        <dbReference type="Proteomes" id="UP000249829"/>
    </source>
</evidence>
<dbReference type="CDD" id="cd19542">
    <property type="entry name" value="CT_NRPS-like"/>
    <property type="match status" value="1"/>
</dbReference>
<dbReference type="Proteomes" id="UP000249829">
    <property type="component" value="Unassembled WGS sequence"/>
</dbReference>
<evidence type="ECO:0000256" key="1">
    <source>
        <dbReference type="ARBA" id="ARBA00004924"/>
    </source>
</evidence>
<dbReference type="SMART" id="SM00823">
    <property type="entry name" value="PKS_PP"/>
    <property type="match status" value="1"/>
</dbReference>
<dbReference type="PROSITE" id="PS00012">
    <property type="entry name" value="PHOSPHOPANTETHEINE"/>
    <property type="match status" value="2"/>
</dbReference>
<organism evidence="8 9">
    <name type="scientific">Aspergillus violaceofuscus (strain CBS 115571)</name>
    <dbReference type="NCBI Taxonomy" id="1450538"/>
    <lineage>
        <taxon>Eukaryota</taxon>
        <taxon>Fungi</taxon>
        <taxon>Dikarya</taxon>
        <taxon>Ascomycota</taxon>
        <taxon>Pezizomycotina</taxon>
        <taxon>Eurotiomycetes</taxon>
        <taxon>Eurotiomycetidae</taxon>
        <taxon>Eurotiales</taxon>
        <taxon>Aspergillaceae</taxon>
        <taxon>Aspergillus</taxon>
    </lineage>
</organism>
<evidence type="ECO:0000256" key="3">
    <source>
        <dbReference type="ARBA" id="ARBA00022553"/>
    </source>
</evidence>
<dbReference type="SUPFAM" id="SSF47336">
    <property type="entry name" value="ACP-like"/>
    <property type="match status" value="3"/>
</dbReference>
<dbReference type="PROSITE" id="PS50075">
    <property type="entry name" value="CARRIER"/>
    <property type="match status" value="3"/>
</dbReference>
<proteinExistence type="inferred from homology"/>
<name>A0A2V5HN91_ASPV1</name>
<reference evidence="8 9" key="1">
    <citation type="submission" date="2018-02" db="EMBL/GenBank/DDBJ databases">
        <title>The genomes of Aspergillus section Nigri reveals drivers in fungal speciation.</title>
        <authorList>
            <consortium name="DOE Joint Genome Institute"/>
            <person name="Vesth T.C."/>
            <person name="Nybo J."/>
            <person name="Theobald S."/>
            <person name="Brandl J."/>
            <person name="Frisvad J.C."/>
            <person name="Nielsen K.F."/>
            <person name="Lyhne E.K."/>
            <person name="Kogle M.E."/>
            <person name="Kuo A."/>
            <person name="Riley R."/>
            <person name="Clum A."/>
            <person name="Nolan M."/>
            <person name="Lipzen A."/>
            <person name="Salamov A."/>
            <person name="Henrissat B."/>
            <person name="Wiebenga A."/>
            <person name="De vries R.P."/>
            <person name="Grigoriev I.V."/>
            <person name="Mortensen U.H."/>
            <person name="Andersen M.R."/>
            <person name="Baker S.E."/>
        </authorList>
    </citation>
    <scope>NUCLEOTIDE SEQUENCE [LARGE SCALE GENOMIC DNA]</scope>
    <source>
        <strain evidence="8 9">CBS 115571</strain>
    </source>
</reference>
<dbReference type="InterPro" id="IPR006162">
    <property type="entry name" value="Ppantetheine_attach_site"/>
</dbReference>
<dbReference type="InterPro" id="IPR020806">
    <property type="entry name" value="PKS_PP-bd"/>
</dbReference>
<feature type="region of interest" description="Disordered" evidence="6">
    <location>
        <begin position="984"/>
        <end position="1007"/>
    </location>
</feature>
<evidence type="ECO:0000256" key="2">
    <source>
        <dbReference type="ARBA" id="ARBA00022450"/>
    </source>
</evidence>
<keyword evidence="4" id="KW-0436">Ligase</keyword>
<dbReference type="Gene3D" id="3.40.50.12780">
    <property type="entry name" value="N-terminal domain of ligase-like"/>
    <property type="match status" value="1"/>
</dbReference>
<dbReference type="Gene3D" id="3.30.300.30">
    <property type="match status" value="1"/>
</dbReference>
<dbReference type="Gene3D" id="3.30.559.30">
    <property type="entry name" value="Nonribosomal peptide synthetase, condensation domain"/>
    <property type="match status" value="4"/>
</dbReference>
<feature type="domain" description="Carrier" evidence="7">
    <location>
        <begin position="1005"/>
        <end position="1081"/>
    </location>
</feature>
<dbReference type="PROSITE" id="PS00455">
    <property type="entry name" value="AMP_BINDING"/>
    <property type="match status" value="1"/>
</dbReference>
<dbReference type="Gene3D" id="1.10.1200.10">
    <property type="entry name" value="ACP-like"/>
    <property type="match status" value="3"/>
</dbReference>
<sequence>MISAPKLWDRLVRPTNELGDTPVPSTTIPERLLASADEQTMENGVYNLKQLRGLTSSTDVDALVEGYARWVMHATGQTQVAFWVIAQAEDCKSEHILVIAQCMDNSPALTWEAFGVCLSVVNAKLKRVEFGLCLVLEGKMPAGSEDNIQLKLCVDIASSEARLIYKPRSVQGKGLLALVQQLKPYLPCNDNQENASQFWHKHLEGFVGVCERQFPTLSCVRMVLEPDYPPTVSRTLTLEASRERLEQFTAQSSLRSIDTISQGAFATILCEYLELDRVMLGDVTSSTADSTILTSASILPVPIVIGPQMTAKELLHRVDEFTSSVVALKEVSLGLTRQILQCPPSQALFNAHFIGSPQTGPTEIHSAQSNINSSPITLRVQSSEECNMSCTLSVRGDLMDTDHLDLVLQQIDALITAMISNPTEQIHNLTQAFPEHLLSRHAPVVSEQVKQAPSLSPFYWVDHWANSNPTWSAVEVIESVSEGVIQSQTWSYGELAQTSDRVATWLARRGWRNSMIGVCLGRSFLAYAIVLAIWKTGNCYIPIAEDLPEARRVLLLSDSGATALFSDKEVLGDVVPPDGCEVIDVNNPEFYEQFTSAGGPAVVDADPSDNCYLLYTSGSTGLPKGVLVTRGNLSAFTEAQSEYICRDVPDTLKLGGAGSYLAHASRAFDVHICEMVLGWRHGLRLVTAPRTMLLDNLRLVLTQCRISHAGFVPSLLEHTGLSAEQLPDLRYLGVGGEKISETIIERFVGKPSIALVNAYGPTEVTIGLTSHTVTASSTVRNIGSAVGSITLHVFEPETNNYVKRGQTGELCVTGDLVAKGYHGRPDARGFTDFYGQRMYRTGDIVRLMANNCVEYLGRRDSQAKVRGQRLELEEVSIAVRRCAERPVNVTSIVTPSPITKRPQLVTFISPASHRPENATAQPVFARGEYQKWVPQVLERCRQQLPAYMVPSVLLPVTFIPIQISGKADNRRLIALYESIPPSDLLHGAESPSAAERERSPETENAPLTIEEQHIADLVCSLTSAESHAVAKTTSIFQLGLDSLSSLNLAARMRDAGFVCSASDIMRSATVEQLALLPRCDDNAGRSAQSERQTIESTQQLVALDRAARASPKLIPNSSIAIIRPCLPLQESLVSSSVDSETSLYVSHMLFRVRPTTSLKALRLAFEDLILENEIFRTCFHIMDDRVVQVVLKPRVVKVAWDEIEVADEAAAREHFKKCQSQVASNIVRGIERQPPMQMTAAYSTENHDSGWLMLSIHHSIFDGASMGILLDRLYQHYSGQMSMGPGDLSPLYRHFVSLSEEDADQYWSRYLTDCRPGVIVIDDPSDTTYSITTGKLPLKLSELSSLASRTPTTAPLLMETIWAIALAKLLGQGDVIFGRVMNGRAIPVDSVETMLVPLVTTVPARFRLPPGASSLVSLIKEHTRASLDSLPYQHTSLRAIQRYCNAPGPLFNTMFSYLAIRPSSADVLLQEMDSVMVVDFPLALEVRADTATDTVTLRLRTANDPSLTQHATSMISTILILLQSLEAAGDAVVDEPALVMVHKQKQTAAWDESQWTEGETKIRQIISEITDLPEDEISKNSSFFALGIDSVISIRLARCFHEHQMKVSSSDILRYPSVGMLYNHLLNAAILPSVRQSEQAEVAPNAEIDLFQEDDSIVETYRCTPLQTAMIAQCLSSQGKDYVHQHIVTLDDSVDLDRLNIAWKQLAEQADILRTSFHRHEASHGFLAAVHKQPSLRWSYHTQELLSRAIHRISEETGYPEIKSFQRSPWKVTILQHGPQRLMVVTMHHCLYDGFSLPLLFSSLERIYRGQDAMIEPFAPAARTVAYLQKQSTQFWTNAVAGYRYSGIPVSPDSLTESQPQWAEVKVQVSVTELLHRCGSLEVTLQTVALLACGRSLAVLLGQRDVVFGHVVSGRGLDGGTTGSIMGPLINTVPFRLTLDSILQSTRSTLRAIQHFCADALQHQRVSLAQVQKNWRSTSQSPSPSLFDALFTFNKSESPDPTSLFQPYVLGRELVSPHYKLNVEFEQAPESLFIRVSCRDVFGGKVGLEAWLETLAQGLVKIVNCPDAPVVRFPTGLSALPLAAPFQHDVDDGTGDTPATAQQVMIVSGILATVTEIPVDQIHSDSSIFTLGVDSILAIDISARCRKAKLRLSASDVLRGKTVRGIARIAAKHQTTLSDTGAEAVYDTMITRESREKALAMLSLTEDDVEAILPCLSGQLFYISRWLQSGRRLWEFTFAFRSSVRIDENRIQDAWHALQERHSILRTSFAAVSSTEVVQVLLGSLRADKAHVERRLCNGTSQDCVHHLIQENAASPSTMFKPPARLRLVPSPESDTLLLTLHHALYDAWTIPILLRDLEALYLGTSLPAPVDFSLFVRQAQRKPDSSWERRLAMGQPTILGSNPYDQQDFRDVKSSEFLYLQKLSKVENLCHQKGISMPSLILLAVGRSLARVTTVDHPTFGLFQAGRSNDFPDIHRLAGPTVNMLPFVVQNVLSAPLLASISDIQKCLNERALQDQTDLRHLLQTMKSSGHDLKFNVLVNVVWGKLKRDAGGDAGNSILTPFRIETSEESMNEPSIEERTSVDALDCNELPCRRNVMLEVGYSEEEDALLWKIDYTLDMMSSREAKEILGVIGKEIEKVVEALASE</sequence>
<dbReference type="Pfam" id="PF00501">
    <property type="entry name" value="AMP-binding"/>
    <property type="match status" value="1"/>
</dbReference>
<dbReference type="InterPro" id="IPR042099">
    <property type="entry name" value="ANL_N_sf"/>
</dbReference>
<evidence type="ECO:0000256" key="6">
    <source>
        <dbReference type="SAM" id="MobiDB-lite"/>
    </source>
</evidence>
<dbReference type="InterPro" id="IPR001242">
    <property type="entry name" value="Condensation_dom"/>
</dbReference>
<dbReference type="InterPro" id="IPR000873">
    <property type="entry name" value="AMP-dep_synth/lig_dom"/>
</dbReference>